<dbReference type="RefSeq" id="WP_184709934.1">
    <property type="nucleotide sequence ID" value="NZ_JACHKZ010000021.1"/>
</dbReference>
<protein>
    <submittedName>
        <fullName evidence="1">Uncharacterized protein</fullName>
    </submittedName>
</protein>
<dbReference type="Pfam" id="PF24175">
    <property type="entry name" value="SU10_adaptor"/>
    <property type="match status" value="1"/>
</dbReference>
<comment type="caution">
    <text evidence="1">The sequence shown here is derived from an EMBL/GenBank/DDBJ whole genome shotgun (WGS) entry which is preliminary data.</text>
</comment>
<organism evidence="1 2">
    <name type="scientific">Comamonas odontotermitis</name>
    <dbReference type="NCBI Taxonomy" id="379895"/>
    <lineage>
        <taxon>Bacteria</taxon>
        <taxon>Pseudomonadati</taxon>
        <taxon>Pseudomonadota</taxon>
        <taxon>Betaproteobacteria</taxon>
        <taxon>Burkholderiales</taxon>
        <taxon>Comamonadaceae</taxon>
        <taxon>Comamonas</taxon>
    </lineage>
</organism>
<evidence type="ECO:0000313" key="2">
    <source>
        <dbReference type="Proteomes" id="UP000562492"/>
    </source>
</evidence>
<evidence type="ECO:0000313" key="1">
    <source>
        <dbReference type="EMBL" id="MBB6578955.1"/>
    </source>
</evidence>
<sequence length="211" mass="22972">MAAFTLADAVDDVLPHLAADPSSPVTELAIRNAAIEFCATSGVWFFTQSDASLTAGERAVELEPDMGADVARVEAVRYRGKRVDPANKGKWLDEAEYGDSSGAPRFWAQNDTEQILLQPVPHTSQAGVLEIDMVLQPSRAATTVPGWIWTQWGEHIVAGALARLMLMPGKPWTAPELGAMHRVNFHNAMHNAKAGAITNRARAPLRTRSRH</sequence>
<reference evidence="1 2" key="1">
    <citation type="submission" date="2020-08" db="EMBL/GenBank/DDBJ databases">
        <title>Functional genomics of gut bacteria from endangered species of beetles.</title>
        <authorList>
            <person name="Carlos-Shanley C."/>
        </authorList>
    </citation>
    <scope>NUCLEOTIDE SEQUENCE [LARGE SCALE GENOMIC DNA]</scope>
    <source>
        <strain evidence="1 2">S00124</strain>
    </source>
</reference>
<gene>
    <name evidence="1" type="ORF">HNP33_003060</name>
</gene>
<dbReference type="InterPro" id="IPR056209">
    <property type="entry name" value="SU10_adaptor"/>
</dbReference>
<name>A0ABR6RIH0_9BURK</name>
<proteinExistence type="predicted"/>
<dbReference type="Proteomes" id="UP000562492">
    <property type="component" value="Unassembled WGS sequence"/>
</dbReference>
<dbReference type="EMBL" id="JACHKZ010000021">
    <property type="protein sequence ID" value="MBB6578955.1"/>
    <property type="molecule type" value="Genomic_DNA"/>
</dbReference>
<accession>A0ABR6RIH0</accession>
<keyword evidence="2" id="KW-1185">Reference proteome</keyword>